<dbReference type="KEGG" id="mhb:MHM_02890"/>
<sequence>MLGSPRRVVLWIYISRNIDSLELKIEEFLEKFKGAEMLHLRRPSFEDIKNQLLQVRLFGEIKHFLFEDFIGSFADIEKLFSSLALDATILITKLVEQKVTLPWSLIEKLEDRNYLLNRASLKSRIKYLELVLKREEVTLSPHYLSLVKKGGLNSAIQIRGIVEQLKLLGSSSQDELSESTLRAIISSNNVVEYLDEKWSFLEWYLTGRIKEWYLFLLKVSTSSSFIQEFLRSFCSSLNYNFWNSRHNIETLLAIRELSYNFFIFTESYIFKIKKDSFSPVTYFFWKNRPLRPLLWMN</sequence>
<dbReference type="PATRIC" id="fig|1116213.3.peg.306"/>
<dbReference type="AlphaFoldDB" id="G8C3A9"/>
<accession>G8C3A9</accession>
<reference evidence="1" key="2">
    <citation type="submission" date="2011-11" db="EMBL/GenBank/DDBJ databases">
        <authorList>
            <person name="Barker E."/>
        </authorList>
    </citation>
    <scope>NUCLEOTIDE SEQUENCE</scope>
    <source>
        <strain evidence="1">Birmingham 1</strain>
    </source>
</reference>
<protein>
    <submittedName>
        <fullName evidence="1">Uncharacterized protein</fullName>
    </submittedName>
</protein>
<proteinExistence type="predicted"/>
<organism evidence="1">
    <name type="scientific">Candidatus Mycoplasma haematominutum 'Birmingham 1'</name>
    <dbReference type="NCBI Taxonomy" id="1116213"/>
    <lineage>
        <taxon>Bacteria</taxon>
        <taxon>Bacillati</taxon>
        <taxon>Mycoplasmatota</taxon>
        <taxon>Mollicutes</taxon>
        <taxon>Mycoplasmataceae</taxon>
        <taxon>Mycoplasma</taxon>
    </lineage>
</organism>
<name>G8C3A9_9MOLU</name>
<evidence type="ECO:0000313" key="1">
    <source>
        <dbReference type="EMBL" id="CCE66807.1"/>
    </source>
</evidence>
<dbReference type="HOGENOM" id="CLU_959157_0_0_14"/>
<gene>
    <name evidence="1" type="ORF">MHM_02890</name>
</gene>
<reference evidence="1" key="1">
    <citation type="submission" date="2011-11" db="EMBL/GenBank/DDBJ databases">
        <title>Complete genome sequence of Candidatus Mycoplasma haemominutum.</title>
        <authorList>
            <person name="Barker E.N."/>
            <person name="Darby A.C."/>
            <person name="Helps C.R."/>
            <person name="Peters I.R."/>
            <person name="Hughes M.A."/>
            <person name="Radford A.D."/>
            <person name="Novacco M."/>
            <person name="Boretti F."/>
            <person name="Hofmann-Lehmann R."/>
            <person name="Tasker S."/>
        </authorList>
    </citation>
    <scope>NUCLEOTIDE SEQUENCE</scope>
    <source>
        <strain evidence="1">Birmingham 1</strain>
    </source>
</reference>
<dbReference type="EMBL" id="HE613254">
    <property type="protein sequence ID" value="CCE66807.1"/>
    <property type="molecule type" value="Genomic_DNA"/>
</dbReference>